<dbReference type="PROSITE" id="PS50297">
    <property type="entry name" value="ANK_REP_REGION"/>
    <property type="match status" value="2"/>
</dbReference>
<dbReference type="SUPFAM" id="SSF48403">
    <property type="entry name" value="Ankyrin repeat"/>
    <property type="match status" value="1"/>
</dbReference>
<feature type="repeat" description="ANK" evidence="3">
    <location>
        <begin position="123"/>
        <end position="158"/>
    </location>
</feature>
<name>A0A4R2N7M1_9BURK</name>
<dbReference type="RefSeq" id="WP_119014258.1">
    <property type="nucleotide sequence ID" value="NZ_QXNC01000030.1"/>
</dbReference>
<feature type="repeat" description="ANK" evidence="3">
    <location>
        <begin position="93"/>
        <end position="125"/>
    </location>
</feature>
<feature type="repeat" description="ANK" evidence="3">
    <location>
        <begin position="159"/>
        <end position="191"/>
    </location>
</feature>
<dbReference type="Pfam" id="PF00023">
    <property type="entry name" value="Ank"/>
    <property type="match status" value="1"/>
</dbReference>
<keyword evidence="6" id="KW-1185">Reference proteome</keyword>
<dbReference type="InterPro" id="IPR002110">
    <property type="entry name" value="Ankyrin_rpt"/>
</dbReference>
<dbReference type="InterPro" id="IPR036770">
    <property type="entry name" value="Ankyrin_rpt-contain_sf"/>
</dbReference>
<keyword evidence="2 3" id="KW-0040">ANK repeat</keyword>
<accession>A0A4R2N7M1</accession>
<dbReference type="InterPro" id="IPR006311">
    <property type="entry name" value="TAT_signal"/>
</dbReference>
<dbReference type="SMART" id="SM00248">
    <property type="entry name" value="ANK"/>
    <property type="match status" value="4"/>
</dbReference>
<sequence length="226" mass="23938">MSLLRRRFVASLAVPVAALALGAQAGSFDDFFTAIRRDDGAAITALLRRGFDPNTRDANGQIGLVLALQLGSLQAAQPLLAARNLDVQAKNRAGETALMMAALKGHTAAVQALLARDADVNQTGWTPLHYAASGPQAGQATIIALLLEHHAYIDAASPNGTTPLMMAAQYGAAESVQRLLDEGADPSLKNQLGLTAVDFALRAQRKDLAEKIVAAIRQRQPNRGKW</sequence>
<evidence type="ECO:0000256" key="4">
    <source>
        <dbReference type="SAM" id="SignalP"/>
    </source>
</evidence>
<dbReference type="Gene3D" id="1.25.40.20">
    <property type="entry name" value="Ankyrin repeat-containing domain"/>
    <property type="match status" value="3"/>
</dbReference>
<keyword evidence="4" id="KW-0732">Signal</keyword>
<evidence type="ECO:0000256" key="3">
    <source>
        <dbReference type="PROSITE-ProRule" id="PRU00023"/>
    </source>
</evidence>
<dbReference type="PROSITE" id="PS51318">
    <property type="entry name" value="TAT"/>
    <property type="match status" value="1"/>
</dbReference>
<dbReference type="PANTHER" id="PTHR24171">
    <property type="entry name" value="ANKYRIN REPEAT DOMAIN-CONTAINING PROTEIN 39-RELATED"/>
    <property type="match status" value="1"/>
</dbReference>
<dbReference type="EMBL" id="SLXH01000015">
    <property type="protein sequence ID" value="TCP16901.1"/>
    <property type="molecule type" value="Genomic_DNA"/>
</dbReference>
<protein>
    <submittedName>
        <fullName evidence="5">Uncharacterized protein</fullName>
    </submittedName>
</protein>
<evidence type="ECO:0000256" key="1">
    <source>
        <dbReference type="ARBA" id="ARBA00022737"/>
    </source>
</evidence>
<dbReference type="PANTHER" id="PTHR24171:SF8">
    <property type="entry name" value="BRCA1-ASSOCIATED RING DOMAIN PROTEIN 1"/>
    <property type="match status" value="1"/>
</dbReference>
<evidence type="ECO:0000256" key="2">
    <source>
        <dbReference type="ARBA" id="ARBA00023043"/>
    </source>
</evidence>
<reference evidence="5 6" key="1">
    <citation type="submission" date="2019-03" db="EMBL/GenBank/DDBJ databases">
        <title>Genomic Encyclopedia of Type Strains, Phase IV (KMG-IV): sequencing the most valuable type-strain genomes for metagenomic binning, comparative biology and taxonomic classification.</title>
        <authorList>
            <person name="Goeker M."/>
        </authorList>
    </citation>
    <scope>NUCLEOTIDE SEQUENCE [LARGE SCALE GENOMIC DNA]</scope>
    <source>
        <strain evidence="5 6">DSM 1837</strain>
    </source>
</reference>
<evidence type="ECO:0000313" key="6">
    <source>
        <dbReference type="Proteomes" id="UP000295182"/>
    </source>
</evidence>
<gene>
    <name evidence="5" type="ORF">EV674_11539</name>
</gene>
<dbReference type="AlphaFoldDB" id="A0A4R2N7M1"/>
<keyword evidence="1" id="KW-0677">Repeat</keyword>
<dbReference type="GO" id="GO:0085020">
    <property type="term" value="P:protein K6-linked ubiquitination"/>
    <property type="evidence" value="ECO:0007669"/>
    <property type="project" value="TreeGrafter"/>
</dbReference>
<evidence type="ECO:0000313" key="5">
    <source>
        <dbReference type="EMBL" id="TCP16901.1"/>
    </source>
</evidence>
<comment type="caution">
    <text evidence="5">The sequence shown here is derived from an EMBL/GenBank/DDBJ whole genome shotgun (WGS) entry which is preliminary data.</text>
</comment>
<feature type="chain" id="PRO_5020771520" evidence="4">
    <location>
        <begin position="26"/>
        <end position="226"/>
    </location>
</feature>
<dbReference type="GO" id="GO:0004842">
    <property type="term" value="F:ubiquitin-protein transferase activity"/>
    <property type="evidence" value="ECO:0007669"/>
    <property type="project" value="TreeGrafter"/>
</dbReference>
<organism evidence="5 6">
    <name type="scientific">Simplicispira metamorpha</name>
    <dbReference type="NCBI Taxonomy" id="80881"/>
    <lineage>
        <taxon>Bacteria</taxon>
        <taxon>Pseudomonadati</taxon>
        <taxon>Pseudomonadota</taxon>
        <taxon>Betaproteobacteria</taxon>
        <taxon>Burkholderiales</taxon>
        <taxon>Comamonadaceae</taxon>
        <taxon>Simplicispira</taxon>
    </lineage>
</organism>
<dbReference type="Proteomes" id="UP000295182">
    <property type="component" value="Unassembled WGS sequence"/>
</dbReference>
<proteinExistence type="predicted"/>
<dbReference type="PROSITE" id="PS50088">
    <property type="entry name" value="ANK_REPEAT"/>
    <property type="match status" value="3"/>
</dbReference>
<dbReference type="OrthoDB" id="198309at2"/>
<feature type="signal peptide" evidence="4">
    <location>
        <begin position="1"/>
        <end position="25"/>
    </location>
</feature>
<dbReference type="Pfam" id="PF12796">
    <property type="entry name" value="Ank_2"/>
    <property type="match status" value="1"/>
</dbReference>